<dbReference type="PANTHER" id="PTHR22888">
    <property type="entry name" value="CYTOCHROME C OXIDASE, SUBUNIT II"/>
    <property type="match status" value="1"/>
</dbReference>
<feature type="domain" description="Cytochrome oxidase subunit II copper A binding" evidence="9">
    <location>
        <begin position="103"/>
        <end position="260"/>
    </location>
</feature>
<evidence type="ECO:0000256" key="6">
    <source>
        <dbReference type="ARBA" id="ARBA00022989"/>
    </source>
</evidence>
<sequence>MLKFLQDYGLPISLSEAGPGIDEIIVLSHWLMLVLFVGWGSFFIISLVKFRASKNPDADHVGVKSHLSSVLEVAVAVIEIVLLIGFAFPIWANRVNDVPTSGEGAVHIRVVAQQYAWNIHYPGADGIFAVSKPELIDEVNNPIGLDRSSPGSGDDFYTINQMHIPVNKKIRIDLTTKDVIHSFKLPELRVGQDAIPGMSIPVHFNANTTSEEFLKKMVGTPREGKGLEIACAQLCGLGHYRMRGYLTIDTEADYNTWLALQAQYLEEEGEEDEWGDEDDW</sequence>
<dbReference type="GO" id="GO:0016020">
    <property type="term" value="C:membrane"/>
    <property type="evidence" value="ECO:0007669"/>
    <property type="project" value="UniProtKB-SubCell"/>
</dbReference>
<dbReference type="AlphaFoldDB" id="A0A381UZA3"/>
<dbReference type="InterPro" id="IPR045187">
    <property type="entry name" value="CcO_II"/>
</dbReference>
<proteinExistence type="inferred from homology"/>
<keyword evidence="5" id="KW-0249">Electron transport</keyword>
<dbReference type="PRINTS" id="PR01166">
    <property type="entry name" value="CYCOXIDASEII"/>
</dbReference>
<feature type="transmembrane region" description="Helical" evidence="8">
    <location>
        <begin position="69"/>
        <end position="91"/>
    </location>
</feature>
<dbReference type="PANTHER" id="PTHR22888:SF9">
    <property type="entry name" value="CYTOCHROME C OXIDASE SUBUNIT 2"/>
    <property type="match status" value="1"/>
</dbReference>
<evidence type="ECO:0000256" key="7">
    <source>
        <dbReference type="ARBA" id="ARBA00023136"/>
    </source>
</evidence>
<organism evidence="10">
    <name type="scientific">marine metagenome</name>
    <dbReference type="NCBI Taxonomy" id="408172"/>
    <lineage>
        <taxon>unclassified sequences</taxon>
        <taxon>metagenomes</taxon>
        <taxon>ecological metagenomes</taxon>
    </lineage>
</organism>
<dbReference type="SUPFAM" id="SSF49503">
    <property type="entry name" value="Cupredoxins"/>
    <property type="match status" value="1"/>
</dbReference>
<name>A0A381UZA3_9ZZZZ</name>
<dbReference type="InterPro" id="IPR008972">
    <property type="entry name" value="Cupredoxin"/>
</dbReference>
<accession>A0A381UZA3</accession>
<dbReference type="GO" id="GO:0005507">
    <property type="term" value="F:copper ion binding"/>
    <property type="evidence" value="ECO:0007669"/>
    <property type="project" value="InterPro"/>
</dbReference>
<dbReference type="EMBL" id="UINC01007456">
    <property type="protein sequence ID" value="SVA33430.1"/>
    <property type="molecule type" value="Genomic_DNA"/>
</dbReference>
<keyword evidence="3" id="KW-0813">Transport</keyword>
<dbReference type="InterPro" id="IPR036257">
    <property type="entry name" value="Cyt_c_oxidase_su2_TM_sf"/>
</dbReference>
<evidence type="ECO:0000256" key="5">
    <source>
        <dbReference type="ARBA" id="ARBA00022982"/>
    </source>
</evidence>
<keyword evidence="6 8" id="KW-1133">Transmembrane helix</keyword>
<dbReference type="SUPFAM" id="SSF81464">
    <property type="entry name" value="Cytochrome c oxidase subunit II-like, transmembrane region"/>
    <property type="match status" value="1"/>
</dbReference>
<evidence type="ECO:0000256" key="1">
    <source>
        <dbReference type="ARBA" id="ARBA00004141"/>
    </source>
</evidence>
<keyword evidence="7 8" id="KW-0472">Membrane</keyword>
<comment type="similarity">
    <text evidence="2">Belongs to the cytochrome c oxidase subunit 2 family.</text>
</comment>
<dbReference type="PROSITE" id="PS50857">
    <property type="entry name" value="COX2_CUA"/>
    <property type="match status" value="1"/>
</dbReference>
<evidence type="ECO:0000256" key="2">
    <source>
        <dbReference type="ARBA" id="ARBA00007866"/>
    </source>
</evidence>
<evidence type="ECO:0000256" key="3">
    <source>
        <dbReference type="ARBA" id="ARBA00022448"/>
    </source>
</evidence>
<evidence type="ECO:0000313" key="10">
    <source>
        <dbReference type="EMBL" id="SVA33430.1"/>
    </source>
</evidence>
<gene>
    <name evidence="10" type="ORF">METZ01_LOCUS86284</name>
</gene>
<dbReference type="GO" id="GO:0004129">
    <property type="term" value="F:cytochrome-c oxidase activity"/>
    <property type="evidence" value="ECO:0007669"/>
    <property type="project" value="InterPro"/>
</dbReference>
<protein>
    <recommendedName>
        <fullName evidence="9">Cytochrome oxidase subunit II copper A binding domain-containing protein</fullName>
    </recommendedName>
</protein>
<dbReference type="Gene3D" id="1.10.287.90">
    <property type="match status" value="1"/>
</dbReference>
<dbReference type="Gene3D" id="2.60.40.420">
    <property type="entry name" value="Cupredoxins - blue copper proteins"/>
    <property type="match status" value="1"/>
</dbReference>
<feature type="transmembrane region" description="Helical" evidence="8">
    <location>
        <begin position="24"/>
        <end position="48"/>
    </location>
</feature>
<keyword evidence="4 8" id="KW-0812">Transmembrane</keyword>
<reference evidence="10" key="1">
    <citation type="submission" date="2018-05" db="EMBL/GenBank/DDBJ databases">
        <authorList>
            <person name="Lanie J.A."/>
            <person name="Ng W.-L."/>
            <person name="Kazmierczak K.M."/>
            <person name="Andrzejewski T.M."/>
            <person name="Davidsen T.M."/>
            <person name="Wayne K.J."/>
            <person name="Tettelin H."/>
            <person name="Glass J.I."/>
            <person name="Rusch D."/>
            <person name="Podicherti R."/>
            <person name="Tsui H.-C.T."/>
            <person name="Winkler M.E."/>
        </authorList>
    </citation>
    <scope>NUCLEOTIDE SEQUENCE</scope>
</reference>
<dbReference type="InterPro" id="IPR002429">
    <property type="entry name" value="CcO_II-like_C"/>
</dbReference>
<comment type="subcellular location">
    <subcellularLocation>
        <location evidence="1">Membrane</location>
        <topology evidence="1">Multi-pass membrane protein</topology>
    </subcellularLocation>
</comment>
<evidence type="ECO:0000256" key="4">
    <source>
        <dbReference type="ARBA" id="ARBA00022692"/>
    </source>
</evidence>
<dbReference type="GO" id="GO:0042773">
    <property type="term" value="P:ATP synthesis coupled electron transport"/>
    <property type="evidence" value="ECO:0007669"/>
    <property type="project" value="TreeGrafter"/>
</dbReference>
<evidence type="ECO:0000259" key="9">
    <source>
        <dbReference type="PROSITE" id="PS50857"/>
    </source>
</evidence>
<evidence type="ECO:0000256" key="8">
    <source>
        <dbReference type="SAM" id="Phobius"/>
    </source>
</evidence>
<dbReference type="Pfam" id="PF00116">
    <property type="entry name" value="COX2"/>
    <property type="match status" value="1"/>
</dbReference>